<gene>
    <name evidence="1" type="ORF">VTL71DRAFT_4268</name>
</gene>
<reference evidence="1 2" key="1">
    <citation type="journal article" date="2024" name="Commun. Biol.">
        <title>Comparative genomic analysis of thermophilic fungi reveals convergent evolutionary adaptations and gene losses.</title>
        <authorList>
            <person name="Steindorff A.S."/>
            <person name="Aguilar-Pontes M.V."/>
            <person name="Robinson A.J."/>
            <person name="Andreopoulos B."/>
            <person name="LaButti K."/>
            <person name="Kuo A."/>
            <person name="Mondo S."/>
            <person name="Riley R."/>
            <person name="Otillar R."/>
            <person name="Haridas S."/>
            <person name="Lipzen A."/>
            <person name="Grimwood J."/>
            <person name="Schmutz J."/>
            <person name="Clum A."/>
            <person name="Reid I.D."/>
            <person name="Moisan M.C."/>
            <person name="Butler G."/>
            <person name="Nguyen T.T.M."/>
            <person name="Dewar K."/>
            <person name="Conant G."/>
            <person name="Drula E."/>
            <person name="Henrissat B."/>
            <person name="Hansel C."/>
            <person name="Singer S."/>
            <person name="Hutchinson M.I."/>
            <person name="de Vries R.P."/>
            <person name="Natvig D.O."/>
            <person name="Powell A.J."/>
            <person name="Tsang A."/>
            <person name="Grigoriev I.V."/>
        </authorList>
    </citation>
    <scope>NUCLEOTIDE SEQUENCE [LARGE SCALE GENOMIC DNA]</scope>
    <source>
        <strain evidence="1 2">CBS 494.80</strain>
    </source>
</reference>
<dbReference type="Proteomes" id="UP001595075">
    <property type="component" value="Unassembled WGS sequence"/>
</dbReference>
<keyword evidence="2" id="KW-1185">Reference proteome</keyword>
<name>A0ABR4C5C0_9HELO</name>
<dbReference type="EMBL" id="JAZHXI010000013">
    <property type="protein sequence ID" value="KAL2065128.1"/>
    <property type="molecule type" value="Genomic_DNA"/>
</dbReference>
<protein>
    <submittedName>
        <fullName evidence="1">Uncharacterized protein</fullName>
    </submittedName>
</protein>
<comment type="caution">
    <text evidence="1">The sequence shown here is derived from an EMBL/GenBank/DDBJ whole genome shotgun (WGS) entry which is preliminary data.</text>
</comment>
<proteinExistence type="predicted"/>
<sequence>MVSKARALKRVCLDAENSADNVRAMLDEGSVLGDRVNKLRRTAVNATKMNQRRDVDLQQDLDEKFYWELVELAGGIMREDGRVKVSPIVKWTSYL</sequence>
<evidence type="ECO:0000313" key="1">
    <source>
        <dbReference type="EMBL" id="KAL2065128.1"/>
    </source>
</evidence>
<evidence type="ECO:0000313" key="2">
    <source>
        <dbReference type="Proteomes" id="UP001595075"/>
    </source>
</evidence>
<accession>A0ABR4C5C0</accession>
<organism evidence="1 2">
    <name type="scientific">Oculimacula yallundae</name>
    <dbReference type="NCBI Taxonomy" id="86028"/>
    <lineage>
        <taxon>Eukaryota</taxon>
        <taxon>Fungi</taxon>
        <taxon>Dikarya</taxon>
        <taxon>Ascomycota</taxon>
        <taxon>Pezizomycotina</taxon>
        <taxon>Leotiomycetes</taxon>
        <taxon>Helotiales</taxon>
        <taxon>Ploettnerulaceae</taxon>
        <taxon>Oculimacula</taxon>
    </lineage>
</organism>